<feature type="non-terminal residue" evidence="2">
    <location>
        <position position="113"/>
    </location>
</feature>
<dbReference type="AlphaFoldDB" id="A0AAD1SXD8"/>
<gene>
    <name evidence="2" type="ORF">PECUL_23A033235</name>
</gene>
<evidence type="ECO:0000313" key="3">
    <source>
        <dbReference type="Proteomes" id="UP001295444"/>
    </source>
</evidence>
<evidence type="ECO:0000256" key="1">
    <source>
        <dbReference type="SAM" id="MobiDB-lite"/>
    </source>
</evidence>
<dbReference type="Proteomes" id="UP001295444">
    <property type="component" value="Chromosome 08"/>
</dbReference>
<evidence type="ECO:0000313" key="2">
    <source>
        <dbReference type="EMBL" id="CAH2313022.1"/>
    </source>
</evidence>
<sequence>WGTTFDPDDPQNPRGQLKLDPTPELSKQIKQCQTDIKEYMAKVLTKALLWSKQFFYDKANKADTLLARILKQRTAQKLIDKIATPDGSITEDPDKIAGVFQKYFTNLYDHDPH</sequence>
<organism evidence="2 3">
    <name type="scientific">Pelobates cultripes</name>
    <name type="common">Western spadefoot toad</name>
    <dbReference type="NCBI Taxonomy" id="61616"/>
    <lineage>
        <taxon>Eukaryota</taxon>
        <taxon>Metazoa</taxon>
        <taxon>Chordata</taxon>
        <taxon>Craniata</taxon>
        <taxon>Vertebrata</taxon>
        <taxon>Euteleostomi</taxon>
        <taxon>Amphibia</taxon>
        <taxon>Batrachia</taxon>
        <taxon>Anura</taxon>
        <taxon>Pelobatoidea</taxon>
        <taxon>Pelobatidae</taxon>
        <taxon>Pelobates</taxon>
    </lineage>
</organism>
<dbReference type="EMBL" id="OW240919">
    <property type="protein sequence ID" value="CAH2313022.1"/>
    <property type="molecule type" value="Genomic_DNA"/>
</dbReference>
<keyword evidence="3" id="KW-1185">Reference proteome</keyword>
<accession>A0AAD1SXD8</accession>
<proteinExistence type="predicted"/>
<feature type="non-terminal residue" evidence="2">
    <location>
        <position position="1"/>
    </location>
</feature>
<name>A0AAD1SXD8_PELCU</name>
<reference evidence="2" key="1">
    <citation type="submission" date="2022-03" db="EMBL/GenBank/DDBJ databases">
        <authorList>
            <person name="Alioto T."/>
            <person name="Alioto T."/>
            <person name="Gomez Garrido J."/>
        </authorList>
    </citation>
    <scope>NUCLEOTIDE SEQUENCE</scope>
</reference>
<feature type="region of interest" description="Disordered" evidence="1">
    <location>
        <begin position="1"/>
        <end position="24"/>
    </location>
</feature>
<protein>
    <submittedName>
        <fullName evidence="2">Uncharacterized protein</fullName>
    </submittedName>
</protein>